<evidence type="ECO:0000313" key="2">
    <source>
        <dbReference type="EMBL" id="QJB04882.1"/>
    </source>
</evidence>
<evidence type="ECO:0000313" key="1">
    <source>
        <dbReference type="EMBL" id="QJB00989.1"/>
    </source>
</evidence>
<accession>A0A6M3M7W1</accession>
<protein>
    <submittedName>
        <fullName evidence="1">Uncharacterized protein</fullName>
    </submittedName>
</protein>
<dbReference type="AlphaFoldDB" id="A0A6M3M7W1"/>
<organism evidence="1">
    <name type="scientific">viral metagenome</name>
    <dbReference type="NCBI Taxonomy" id="1070528"/>
    <lineage>
        <taxon>unclassified sequences</taxon>
        <taxon>metagenomes</taxon>
        <taxon>organismal metagenomes</taxon>
    </lineage>
</organism>
<proteinExistence type="predicted"/>
<sequence length="131" mass="14834">MIHAREILDTVDGQLCVRYETTYDDEPILVMHWWPIGEWTRDVRGGISGLAPSDVIGNELRSHGDGVYSERDSKLRFRLRDGGATMPIRTTETDLLPPKGYPKATWRWGNWQKGTRDLGIGRVKSPGRGGR</sequence>
<gene>
    <name evidence="1" type="ORF">MM171A00153_0008</name>
    <name evidence="2" type="ORF">MM171B00165_0058</name>
</gene>
<name>A0A6M3M7W1_9ZZZZ</name>
<dbReference type="EMBL" id="MT143704">
    <property type="protein sequence ID" value="QJB00989.1"/>
    <property type="molecule type" value="Genomic_DNA"/>
</dbReference>
<dbReference type="EMBL" id="MT143891">
    <property type="protein sequence ID" value="QJB04882.1"/>
    <property type="molecule type" value="Genomic_DNA"/>
</dbReference>
<reference evidence="1" key="1">
    <citation type="submission" date="2020-03" db="EMBL/GenBank/DDBJ databases">
        <title>The deep terrestrial virosphere.</title>
        <authorList>
            <person name="Holmfeldt K."/>
            <person name="Nilsson E."/>
            <person name="Simone D."/>
            <person name="Lopez-Fernandez M."/>
            <person name="Wu X."/>
            <person name="de Brujin I."/>
            <person name="Lundin D."/>
            <person name="Andersson A."/>
            <person name="Bertilsson S."/>
            <person name="Dopson M."/>
        </authorList>
    </citation>
    <scope>NUCLEOTIDE SEQUENCE</scope>
    <source>
        <strain evidence="1">MM171A00153</strain>
        <strain evidence="2">MM171B00165</strain>
    </source>
</reference>